<dbReference type="Pfam" id="PF01420">
    <property type="entry name" value="Methylase_S"/>
    <property type="match status" value="2"/>
</dbReference>
<comment type="caution">
    <text evidence="6">The sequence shown here is derived from an EMBL/GenBank/DDBJ whole genome shotgun (WGS) entry which is preliminary data.</text>
</comment>
<dbReference type="PANTHER" id="PTHR30408:SF12">
    <property type="entry name" value="TYPE I RESTRICTION ENZYME MJAVIII SPECIFICITY SUBUNIT"/>
    <property type="match status" value="1"/>
</dbReference>
<reference evidence="6 7" key="1">
    <citation type="journal article" date="2016" name="Nat. Commun.">
        <title>Thousands of microbial genomes shed light on interconnected biogeochemical processes in an aquifer system.</title>
        <authorList>
            <person name="Anantharaman K."/>
            <person name="Brown C.T."/>
            <person name="Hug L.A."/>
            <person name="Sharon I."/>
            <person name="Castelle C.J."/>
            <person name="Probst A.J."/>
            <person name="Thomas B.C."/>
            <person name="Singh A."/>
            <person name="Wilkins M.J."/>
            <person name="Karaoz U."/>
            <person name="Brodie E.L."/>
            <person name="Williams K.H."/>
            <person name="Hubbard S.S."/>
            <person name="Banfield J.F."/>
        </authorList>
    </citation>
    <scope>NUCLEOTIDE SEQUENCE [LARGE SCALE GENOMIC DNA]</scope>
</reference>
<feature type="domain" description="Type I restriction modification DNA specificity" evidence="5">
    <location>
        <begin position="297"/>
        <end position="425"/>
    </location>
</feature>
<accession>A0A1G1VJD5</accession>
<comment type="similarity">
    <text evidence="1">Belongs to the type-I restriction system S methylase family.</text>
</comment>
<dbReference type="Gene3D" id="3.90.220.20">
    <property type="entry name" value="DNA methylase specificity domains"/>
    <property type="match status" value="3"/>
</dbReference>
<dbReference type="InterPro" id="IPR044946">
    <property type="entry name" value="Restrct_endonuc_typeI_TRD_sf"/>
</dbReference>
<dbReference type="STRING" id="1797589.A2784_02315"/>
<evidence type="ECO:0000313" key="6">
    <source>
        <dbReference type="EMBL" id="OGY15519.1"/>
    </source>
</evidence>
<evidence type="ECO:0000256" key="2">
    <source>
        <dbReference type="ARBA" id="ARBA00022747"/>
    </source>
</evidence>
<feature type="domain" description="Type I restriction modification DNA specificity" evidence="5">
    <location>
        <begin position="39"/>
        <end position="194"/>
    </location>
</feature>
<gene>
    <name evidence="6" type="ORF">A2784_02315</name>
</gene>
<evidence type="ECO:0000259" key="5">
    <source>
        <dbReference type="Pfam" id="PF01420"/>
    </source>
</evidence>
<dbReference type="SUPFAM" id="SSF116734">
    <property type="entry name" value="DNA methylase specificity domain"/>
    <property type="match status" value="2"/>
</dbReference>
<keyword evidence="2" id="KW-0680">Restriction system</keyword>
<keyword evidence="3" id="KW-0238">DNA-binding</keyword>
<organism evidence="6 7">
    <name type="scientific">Candidatus Chisholmbacteria bacterium RIFCSPHIGHO2_01_FULL_48_12</name>
    <dbReference type="NCBI Taxonomy" id="1797589"/>
    <lineage>
        <taxon>Bacteria</taxon>
        <taxon>Candidatus Chisholmiibacteriota</taxon>
    </lineage>
</organism>
<evidence type="ECO:0000256" key="4">
    <source>
        <dbReference type="SAM" id="Coils"/>
    </source>
</evidence>
<dbReference type="InterPro" id="IPR000055">
    <property type="entry name" value="Restrct_endonuc_typeI_TRD"/>
</dbReference>
<sequence length="455" mass="51292">MNSSIIQKSQLEGAQRMDAEYYQPEFIEMANLINLNRNVELRDLTVWIKKGIFDLSPDNYKDDGIPFIRTLGINDPLIDFSGIVFLDRGTHQKNKTTALFPGDLVFTKIGANIGKGAILPPTFNEYNFSQNVAGAKVRQDIIKSGYLLAYLLSKFGGGQIDRAQMISGQSKLELEDLRKLKIVITRDEVQQEINSLVIQAQDLKSQSLRRYQQAEDLLLKELGLKDFLIPDDLSWVINFLETQGVNRIDAEYFQPKYDFLISHIKKISKLLKNIASRDDEVIKIKPEVEYKYIEISNINVANSEITTNLLVGKYLPVNAKMKISGGELLISKVRPTRGAIAIVPGSWSENYVASGAFSVFNIDSPMKECLQVILRSLIGKLQLEKPTTGTSYPIVTDEDIENVLIPILPKEIQQKIAELVKKSHEARKKSKELLEEAKRKIEEMIEKGGESNGSN</sequence>
<name>A0A1G1VJD5_9BACT</name>
<feature type="coiled-coil region" evidence="4">
    <location>
        <begin position="416"/>
        <end position="447"/>
    </location>
</feature>
<dbReference type="EMBL" id="MHCH01000065">
    <property type="protein sequence ID" value="OGY15519.1"/>
    <property type="molecule type" value="Genomic_DNA"/>
</dbReference>
<dbReference type="GO" id="GO:0003677">
    <property type="term" value="F:DNA binding"/>
    <property type="evidence" value="ECO:0007669"/>
    <property type="project" value="UniProtKB-KW"/>
</dbReference>
<dbReference type="PANTHER" id="PTHR30408">
    <property type="entry name" value="TYPE-1 RESTRICTION ENZYME ECOKI SPECIFICITY PROTEIN"/>
    <property type="match status" value="1"/>
</dbReference>
<dbReference type="AlphaFoldDB" id="A0A1G1VJD5"/>
<keyword evidence="4" id="KW-0175">Coiled coil</keyword>
<evidence type="ECO:0000256" key="3">
    <source>
        <dbReference type="ARBA" id="ARBA00023125"/>
    </source>
</evidence>
<evidence type="ECO:0000313" key="7">
    <source>
        <dbReference type="Proteomes" id="UP000177324"/>
    </source>
</evidence>
<proteinExistence type="inferred from homology"/>
<dbReference type="InterPro" id="IPR052021">
    <property type="entry name" value="Type-I_RS_S_subunit"/>
</dbReference>
<protein>
    <recommendedName>
        <fullName evidence="5">Type I restriction modification DNA specificity domain-containing protein</fullName>
    </recommendedName>
</protein>
<dbReference type="GO" id="GO:0009307">
    <property type="term" value="P:DNA restriction-modification system"/>
    <property type="evidence" value="ECO:0007669"/>
    <property type="project" value="UniProtKB-KW"/>
</dbReference>
<dbReference type="Proteomes" id="UP000177324">
    <property type="component" value="Unassembled WGS sequence"/>
</dbReference>
<evidence type="ECO:0000256" key="1">
    <source>
        <dbReference type="ARBA" id="ARBA00010923"/>
    </source>
</evidence>